<dbReference type="InterPro" id="IPR035086">
    <property type="entry name" value="DgcN-like_C"/>
</dbReference>
<dbReference type="Pfam" id="PF07755">
    <property type="entry name" value="DUF1611"/>
    <property type="match status" value="1"/>
</dbReference>
<dbReference type="InterPro" id="IPR035402">
    <property type="entry name" value="DgcN-like_N"/>
</dbReference>
<sequence length="362" mass="39882">MIDPHIQGTAIILTDGALKDGPAKTAHGLIRGTERFTILGVIDPVWAGHDAGEVLDGKKRNIPVYATVQEAIQSAPRHIEYALVGIAPKGGKLPPEMIRLLLECIRHGLHIVSGLHQNLNDIPELVQEASQKGVQLIDIRKPKPKDQLHFWSGKIFEVTCPIVAVLGMDTKIGKRTTTRLFTEACRRHGLRAEMISTGQTGWMQGANYGFVLDTMYNDFVSGELEHAIHSCFTEQHPDVIFLEGQSGLRNPSGPCGAEFLLSGGARYVILQYAPKRMYFDDNPAWGPIPELIDEIALIRMYGSEVIAVTLNTEKCSLEEALQYQQAYRSKTGLPVLLPLEQGVDEGINLIRRLIASHKSPSA</sequence>
<reference evidence="4" key="1">
    <citation type="submission" date="2016-10" db="EMBL/GenBank/DDBJ databases">
        <authorList>
            <person name="Varghese N."/>
            <person name="Submissions S."/>
        </authorList>
    </citation>
    <scope>NUCLEOTIDE SEQUENCE [LARGE SCALE GENOMIC DNA]</scope>
    <source>
        <strain evidence="4">DSM 14807</strain>
    </source>
</reference>
<organism evidence="3 4">
    <name type="scientific">Thermoflavifilum thermophilum</name>
    <dbReference type="NCBI Taxonomy" id="1393122"/>
    <lineage>
        <taxon>Bacteria</taxon>
        <taxon>Pseudomonadati</taxon>
        <taxon>Bacteroidota</taxon>
        <taxon>Chitinophagia</taxon>
        <taxon>Chitinophagales</taxon>
        <taxon>Chitinophagaceae</taxon>
        <taxon>Thermoflavifilum</taxon>
    </lineage>
</organism>
<dbReference type="STRING" id="1393122.SAMN05660895_2013"/>
<dbReference type="Gene3D" id="3.40.50.300">
    <property type="entry name" value="P-loop containing nucleotide triphosphate hydrolases"/>
    <property type="match status" value="1"/>
</dbReference>
<evidence type="ECO:0000259" key="2">
    <source>
        <dbReference type="Pfam" id="PF17396"/>
    </source>
</evidence>
<dbReference type="InterPro" id="IPR027417">
    <property type="entry name" value="P-loop_NTPase"/>
</dbReference>
<feature type="domain" description="D-glutamate N-acetyltransferase-like N-terminal" evidence="2">
    <location>
        <begin position="47"/>
        <end position="142"/>
    </location>
</feature>
<dbReference type="OrthoDB" id="9778498at2"/>
<dbReference type="RefSeq" id="WP_092460191.1">
    <property type="nucleotide sequence ID" value="NZ_FPCJ01000001.1"/>
</dbReference>
<dbReference type="SUPFAM" id="SSF52540">
    <property type="entry name" value="P-loop containing nucleoside triphosphate hydrolases"/>
    <property type="match status" value="1"/>
</dbReference>
<gene>
    <name evidence="3" type="ORF">SAMN05660895_2013</name>
</gene>
<dbReference type="AlphaFoldDB" id="A0A1I7NIN4"/>
<evidence type="ECO:0000259" key="1">
    <source>
        <dbReference type="Pfam" id="PF07755"/>
    </source>
</evidence>
<dbReference type="Pfam" id="PF17396">
    <property type="entry name" value="DUF1611_N"/>
    <property type="match status" value="1"/>
</dbReference>
<dbReference type="PANTHER" id="PTHR40690:SF1">
    <property type="entry name" value="DUF1611 DOMAIN-CONTAINING PROTEIN"/>
    <property type="match status" value="1"/>
</dbReference>
<evidence type="ECO:0000313" key="3">
    <source>
        <dbReference type="EMBL" id="SFV34490.1"/>
    </source>
</evidence>
<keyword evidence="4" id="KW-1185">Reference proteome</keyword>
<protein>
    <submittedName>
        <fullName evidence="3">Uncharacterized conserved protein, NAD-dependent epimerase/dehydratase family</fullName>
    </submittedName>
</protein>
<name>A0A1I7NIN4_9BACT</name>
<dbReference type="PANTHER" id="PTHR40690">
    <property type="entry name" value="GLL3100 PROTEIN"/>
    <property type="match status" value="1"/>
</dbReference>
<proteinExistence type="predicted"/>
<dbReference type="EMBL" id="FPCJ01000001">
    <property type="protein sequence ID" value="SFV34490.1"/>
    <property type="molecule type" value="Genomic_DNA"/>
</dbReference>
<evidence type="ECO:0000313" key="4">
    <source>
        <dbReference type="Proteomes" id="UP000199537"/>
    </source>
</evidence>
<dbReference type="Gene3D" id="3.40.50.720">
    <property type="entry name" value="NAD(P)-binding Rossmann-like Domain"/>
    <property type="match status" value="1"/>
</dbReference>
<dbReference type="InterPro" id="IPR011669">
    <property type="entry name" value="DgcN-like"/>
</dbReference>
<accession>A0A1I7NIN4</accession>
<feature type="domain" description="D-glutamate N-acetyltransferase-like C-terminal" evidence="1">
    <location>
        <begin position="149"/>
        <end position="345"/>
    </location>
</feature>
<dbReference type="Proteomes" id="UP000199537">
    <property type="component" value="Unassembled WGS sequence"/>
</dbReference>
<dbReference type="PIRSF" id="PIRSF026760">
    <property type="entry name" value="UCP026760"/>
    <property type="match status" value="1"/>
</dbReference>